<dbReference type="AlphaFoldDB" id="A0AA45C4L6"/>
<accession>A0AA45C4L6</accession>
<proteinExistence type="predicted"/>
<keyword evidence="2" id="KW-1185">Reference proteome</keyword>
<dbReference type="InterPro" id="IPR009558">
    <property type="entry name" value="DUF1175"/>
</dbReference>
<evidence type="ECO:0000313" key="1">
    <source>
        <dbReference type="EMBL" id="PWJ86735.1"/>
    </source>
</evidence>
<name>A0AA45C4L6_9BACT</name>
<gene>
    <name evidence="1" type="ORF">C7380_13018</name>
</gene>
<organism evidence="1 2">
    <name type="scientific">Oceanotoga teriensis</name>
    <dbReference type="NCBI Taxonomy" id="515440"/>
    <lineage>
        <taxon>Bacteria</taxon>
        <taxon>Thermotogati</taxon>
        <taxon>Thermotogota</taxon>
        <taxon>Thermotogae</taxon>
        <taxon>Petrotogales</taxon>
        <taxon>Petrotogaceae</taxon>
        <taxon>Oceanotoga</taxon>
    </lineage>
</organism>
<reference evidence="1 2" key="1">
    <citation type="submission" date="2018-05" db="EMBL/GenBank/DDBJ databases">
        <title>Genomic Encyclopedia of Type Strains, Phase IV (KMG-IV): sequencing the most valuable type-strain genomes for metagenomic binning, comparative biology and taxonomic classification.</title>
        <authorList>
            <person name="Goeker M."/>
        </authorList>
    </citation>
    <scope>NUCLEOTIDE SEQUENCE [LARGE SCALE GENOMIC DNA]</scope>
    <source>
        <strain evidence="1 2">DSM 24906</strain>
    </source>
</reference>
<dbReference type="Proteomes" id="UP000245921">
    <property type="component" value="Unassembled WGS sequence"/>
</dbReference>
<evidence type="ECO:0000313" key="2">
    <source>
        <dbReference type="Proteomes" id="UP000245921"/>
    </source>
</evidence>
<dbReference type="Pfam" id="PF06672">
    <property type="entry name" value="DUF1175"/>
    <property type="match status" value="1"/>
</dbReference>
<dbReference type="EMBL" id="QGGI01000030">
    <property type="protein sequence ID" value="PWJ86735.1"/>
    <property type="molecule type" value="Genomic_DNA"/>
</dbReference>
<protein>
    <recommendedName>
        <fullName evidence="3">DUF1175 family protein</fullName>
    </recommendedName>
</protein>
<sequence>MMILLIVLIVSSFTIIITKDKKGIKINNKTDIENILKLNQEDSENFNNWFNSIIINIANNNMKLPENYADCAGLIRFAYKESLKKHDSKWLLETGYKGIIYEDINKYNYPEIPNIGTNIFKSEDNWTNFVSARILIEKNMKYIGKDINKAESGNILYFIHPEDINFPYHVMIYIKNYGEDFLIYHTGPVDNDNLGEIRVVKLEKIKLSDPTWMPIKENGYFRGIFKFQILS</sequence>
<dbReference type="RefSeq" id="WP_109606575.1">
    <property type="nucleotide sequence ID" value="NZ_QGGI01000030.1"/>
</dbReference>
<evidence type="ECO:0008006" key="3">
    <source>
        <dbReference type="Google" id="ProtNLM"/>
    </source>
</evidence>
<comment type="caution">
    <text evidence="1">The sequence shown here is derived from an EMBL/GenBank/DDBJ whole genome shotgun (WGS) entry which is preliminary data.</text>
</comment>